<keyword evidence="5" id="KW-1185">Reference proteome</keyword>
<dbReference type="Gene3D" id="3.40.50.300">
    <property type="entry name" value="P-loop containing nucleotide triphosphate hydrolases"/>
    <property type="match status" value="1"/>
</dbReference>
<dbReference type="OrthoDB" id="3269932at2759"/>
<evidence type="ECO:0000313" key="5">
    <source>
        <dbReference type="Proteomes" id="UP000298030"/>
    </source>
</evidence>
<feature type="compositionally biased region" description="Pro residues" evidence="2">
    <location>
        <begin position="110"/>
        <end position="119"/>
    </location>
</feature>
<dbReference type="PANTHER" id="PTHR10039:SF14">
    <property type="entry name" value="NACHT DOMAIN-CONTAINING PROTEIN"/>
    <property type="match status" value="1"/>
</dbReference>
<evidence type="ECO:0000313" key="4">
    <source>
        <dbReference type="EMBL" id="TEB30676.1"/>
    </source>
</evidence>
<protein>
    <recommendedName>
        <fullName evidence="3">Guanylate kinase-like domain-containing protein</fullName>
    </recommendedName>
</protein>
<evidence type="ECO:0000256" key="1">
    <source>
        <dbReference type="ARBA" id="ARBA00022737"/>
    </source>
</evidence>
<comment type="caution">
    <text evidence="4">The sequence shown here is derived from an EMBL/GenBank/DDBJ whole genome shotgun (WGS) entry which is preliminary data.</text>
</comment>
<dbReference type="PROSITE" id="PS50052">
    <property type="entry name" value="GUANYLATE_KINASE_2"/>
    <property type="match status" value="1"/>
</dbReference>
<dbReference type="SUPFAM" id="SSF52540">
    <property type="entry name" value="P-loop containing nucleoside triphosphate hydrolases"/>
    <property type="match status" value="1"/>
</dbReference>
<dbReference type="InterPro" id="IPR008144">
    <property type="entry name" value="Guanylate_kin-like_dom"/>
</dbReference>
<dbReference type="InterPro" id="IPR027417">
    <property type="entry name" value="P-loop_NTPase"/>
</dbReference>
<keyword evidence="1" id="KW-0677">Repeat</keyword>
<dbReference type="EMBL" id="QPFP01000022">
    <property type="protein sequence ID" value="TEB30676.1"/>
    <property type="molecule type" value="Genomic_DNA"/>
</dbReference>
<reference evidence="4 5" key="1">
    <citation type="journal article" date="2019" name="Nat. Ecol. Evol.">
        <title>Megaphylogeny resolves global patterns of mushroom evolution.</title>
        <authorList>
            <person name="Varga T."/>
            <person name="Krizsan K."/>
            <person name="Foldi C."/>
            <person name="Dima B."/>
            <person name="Sanchez-Garcia M."/>
            <person name="Sanchez-Ramirez S."/>
            <person name="Szollosi G.J."/>
            <person name="Szarkandi J.G."/>
            <person name="Papp V."/>
            <person name="Albert L."/>
            <person name="Andreopoulos W."/>
            <person name="Angelini C."/>
            <person name="Antonin V."/>
            <person name="Barry K.W."/>
            <person name="Bougher N.L."/>
            <person name="Buchanan P."/>
            <person name="Buyck B."/>
            <person name="Bense V."/>
            <person name="Catcheside P."/>
            <person name="Chovatia M."/>
            <person name="Cooper J."/>
            <person name="Damon W."/>
            <person name="Desjardin D."/>
            <person name="Finy P."/>
            <person name="Geml J."/>
            <person name="Haridas S."/>
            <person name="Hughes K."/>
            <person name="Justo A."/>
            <person name="Karasinski D."/>
            <person name="Kautmanova I."/>
            <person name="Kiss B."/>
            <person name="Kocsube S."/>
            <person name="Kotiranta H."/>
            <person name="LaButti K.M."/>
            <person name="Lechner B.E."/>
            <person name="Liimatainen K."/>
            <person name="Lipzen A."/>
            <person name="Lukacs Z."/>
            <person name="Mihaltcheva S."/>
            <person name="Morgado L.N."/>
            <person name="Niskanen T."/>
            <person name="Noordeloos M.E."/>
            <person name="Ohm R.A."/>
            <person name="Ortiz-Santana B."/>
            <person name="Ovrebo C."/>
            <person name="Racz N."/>
            <person name="Riley R."/>
            <person name="Savchenko A."/>
            <person name="Shiryaev A."/>
            <person name="Soop K."/>
            <person name="Spirin V."/>
            <person name="Szebenyi C."/>
            <person name="Tomsovsky M."/>
            <person name="Tulloss R.E."/>
            <person name="Uehling J."/>
            <person name="Grigoriev I.V."/>
            <person name="Vagvolgyi C."/>
            <person name="Papp T."/>
            <person name="Martin F.M."/>
            <person name="Miettinen O."/>
            <person name="Hibbett D.S."/>
            <person name="Nagy L.G."/>
        </authorList>
    </citation>
    <scope>NUCLEOTIDE SEQUENCE [LARGE SCALE GENOMIC DNA]</scope>
    <source>
        <strain evidence="4 5">FP101781</strain>
    </source>
</reference>
<dbReference type="PANTHER" id="PTHR10039">
    <property type="entry name" value="AMELOGENIN"/>
    <property type="match status" value="1"/>
</dbReference>
<evidence type="ECO:0000259" key="3">
    <source>
        <dbReference type="PROSITE" id="PS50052"/>
    </source>
</evidence>
<feature type="compositionally biased region" description="Polar residues" evidence="2">
    <location>
        <begin position="41"/>
        <end position="53"/>
    </location>
</feature>
<dbReference type="InterPro" id="IPR056884">
    <property type="entry name" value="NPHP3-like_N"/>
</dbReference>
<feature type="compositionally biased region" description="Low complexity" evidence="2">
    <location>
        <begin position="87"/>
        <end position="109"/>
    </location>
</feature>
<organism evidence="4 5">
    <name type="scientific">Coprinellus micaceus</name>
    <name type="common">Glistening ink-cap mushroom</name>
    <name type="synonym">Coprinus micaceus</name>
    <dbReference type="NCBI Taxonomy" id="71717"/>
    <lineage>
        <taxon>Eukaryota</taxon>
        <taxon>Fungi</taxon>
        <taxon>Dikarya</taxon>
        <taxon>Basidiomycota</taxon>
        <taxon>Agaricomycotina</taxon>
        <taxon>Agaricomycetes</taxon>
        <taxon>Agaricomycetidae</taxon>
        <taxon>Agaricales</taxon>
        <taxon>Agaricineae</taxon>
        <taxon>Psathyrellaceae</taxon>
        <taxon>Coprinellus</taxon>
    </lineage>
</organism>
<name>A0A4Y7T911_COPMI</name>
<dbReference type="Pfam" id="PF24883">
    <property type="entry name" value="NPHP3_N"/>
    <property type="match status" value="1"/>
</dbReference>
<accession>A0A4Y7T911</accession>
<sequence>MPPKSKTGFKWKSIIGFGLSGSKPTTGEPSDRRYRDGIGTGTSEQGPHASSTDIGLPSPAPRPSPDATAGQSAVVKHQPSDSGNVKPSPVTAPSSSPTLHTAASSLLPSDSPPPGPLPSPDLLIIQPIGGFEPLLGSSGIPFLRHYFRHLPPTGAFPSFFTNANNFQLQNLHYHHQAPIPSSNAPPRSDKGWKILLKNTAPSALYDSAARFDPPSVDDGTRVEVTERITTWIEDPESPTRLLCMTGAAGAGKSALQQTIAERYARSKALAASFFFSSSDPSRNSRSSVVPTIAYQLGQGHPHLKQWIGEAVDNDHLVFEKSLKTQMDVLIVGPVERLRLETDCATFSSLPYLITIDALDECLVEKHQTELLSVIHTSLLCNSRMPFRIFLASRPEVSVRTALQGHMKGSIYHLRLSDDFDAADDIRRTLWRRLREIGAQSGDPHAHPNLWPTEVAVESLVKAASGQFVYAATVIRYISERRGSPVKRLKMVLDWRNVKAPLTSAPFAELDLVYTSILSNAKQAWEVANPDSPYDFVVLLRVLDHFANARLDRLMVKCYPDSSSLCRLLGLDSTTLDTITLDLQSLVRVVGTSLYGERPQFYHLSFGEFLDTATRSKGFYCSRVLVTEFLICCLMRQIRDGTDPDTVEGATQSLPLAIYWLLQVEVRRLGGSYQISQELYDTFLRFTCGQGWERVFKAWMPGIIYPTIVTIIGEFTEQGIILLFAMILEHSIDEDSDEQVIDTIRNHYTRWCEQNAPILAREKQQDSNLRDSWDLPFHGDALSH</sequence>
<dbReference type="Proteomes" id="UP000298030">
    <property type="component" value="Unassembled WGS sequence"/>
</dbReference>
<evidence type="ECO:0000256" key="2">
    <source>
        <dbReference type="SAM" id="MobiDB-lite"/>
    </source>
</evidence>
<feature type="domain" description="Guanylate kinase-like" evidence="3">
    <location>
        <begin position="239"/>
        <end position="493"/>
    </location>
</feature>
<gene>
    <name evidence="4" type="ORF">FA13DRAFT_1814481</name>
</gene>
<dbReference type="STRING" id="71717.A0A4Y7T911"/>
<feature type="region of interest" description="Disordered" evidence="2">
    <location>
        <begin position="1"/>
        <end position="121"/>
    </location>
</feature>
<proteinExistence type="predicted"/>
<dbReference type="AlphaFoldDB" id="A0A4Y7T911"/>